<feature type="region of interest" description="Disordered" evidence="1">
    <location>
        <begin position="1"/>
        <end position="92"/>
    </location>
</feature>
<accession>A0A1R3G7D7</accession>
<evidence type="ECO:0000256" key="1">
    <source>
        <dbReference type="SAM" id="MobiDB-lite"/>
    </source>
</evidence>
<dbReference type="AlphaFoldDB" id="A0A1R3G7D7"/>
<dbReference type="Gramene" id="OMO53999">
    <property type="protein sequence ID" value="OMO53999"/>
    <property type="gene ID" value="CCACVL1_28149"/>
</dbReference>
<feature type="compositionally biased region" description="Polar residues" evidence="1">
    <location>
        <begin position="78"/>
        <end position="87"/>
    </location>
</feature>
<reference evidence="2 3" key="1">
    <citation type="submission" date="2013-09" db="EMBL/GenBank/DDBJ databases">
        <title>Corchorus capsularis genome sequencing.</title>
        <authorList>
            <person name="Alam M."/>
            <person name="Haque M.S."/>
            <person name="Islam M.S."/>
            <person name="Emdad E.M."/>
            <person name="Islam M.M."/>
            <person name="Ahmed B."/>
            <person name="Halim A."/>
            <person name="Hossen Q.M.M."/>
            <person name="Hossain M.Z."/>
            <person name="Ahmed R."/>
            <person name="Khan M.M."/>
            <person name="Islam R."/>
            <person name="Rashid M.M."/>
            <person name="Khan S.A."/>
            <person name="Rahman M.S."/>
            <person name="Alam M."/>
        </authorList>
    </citation>
    <scope>NUCLEOTIDE SEQUENCE [LARGE SCALE GENOMIC DNA]</scope>
    <source>
        <strain evidence="3">cv. CVL-1</strain>
        <tissue evidence="2">Whole seedling</tissue>
    </source>
</reference>
<dbReference type="OMA" id="ILSWMED"/>
<name>A0A1R3G7D7_COCAP</name>
<evidence type="ECO:0000313" key="2">
    <source>
        <dbReference type="EMBL" id="OMO53999.1"/>
    </source>
</evidence>
<proteinExistence type="predicted"/>
<feature type="compositionally biased region" description="Basic residues" evidence="1">
    <location>
        <begin position="7"/>
        <end position="25"/>
    </location>
</feature>
<sequence length="430" mass="46497">MDAKALAKSKRAHSQHHSKKPRPSQKPKPPLAAATGDAANAKTQTGKQIREKTRQAQPVSVLPSNWDRYEDEFDSASEDQSGGNASQAPDAIVPKSKGADYRHLIANAESQLQSNPYSDSFPSLDDVLPGDFNQFVGSMLSVRGEGILSWIGNDNFVVEDRTTATPKASFLSLNLHALAEQLEKVDLSERLFMEEDLLPPELQVERSKANNHQKSDQMETTSGRNTAALITEELTSNDFPEKVNIAAQNVEHTSFGSGGKSADATLSNGGRDLANESCGDFISSQHGKSGETKTLESSIQDISNSVSVSNKNVLTFEVAAAEAELDKLLDSFSETKLLDSSGSKPKIASSDFGKETFPSLRQLATKAVSSTFDDILDDLLQETSSTVKQNDLSRQMDVEGAPDSIQSSSSSHSVSKLKVLNDFDSWLDTI</sequence>
<feature type="region of interest" description="Disordered" evidence="1">
    <location>
        <begin position="202"/>
        <end position="225"/>
    </location>
</feature>
<dbReference type="EMBL" id="AWWV01015053">
    <property type="protein sequence ID" value="OMO53999.1"/>
    <property type="molecule type" value="Genomic_DNA"/>
</dbReference>
<gene>
    <name evidence="2" type="ORF">CCACVL1_28149</name>
</gene>
<comment type="caution">
    <text evidence="2">The sequence shown here is derived from an EMBL/GenBank/DDBJ whole genome shotgun (WGS) entry which is preliminary data.</text>
</comment>
<feature type="compositionally biased region" description="Low complexity" evidence="1">
    <location>
        <begin position="32"/>
        <end position="41"/>
    </location>
</feature>
<evidence type="ECO:0000313" key="3">
    <source>
        <dbReference type="Proteomes" id="UP000188268"/>
    </source>
</evidence>
<feature type="region of interest" description="Disordered" evidence="1">
    <location>
        <begin position="387"/>
        <end position="411"/>
    </location>
</feature>
<dbReference type="InterPro" id="IPR053342">
    <property type="entry name" value="Exosome_cofactor/PTGS_suppr"/>
</dbReference>
<dbReference type="Proteomes" id="UP000188268">
    <property type="component" value="Unassembled WGS sequence"/>
</dbReference>
<dbReference type="PANTHER" id="PTHR37260">
    <property type="entry name" value="PHOSPHORELAY PROTEIN"/>
    <property type="match status" value="1"/>
</dbReference>
<dbReference type="OrthoDB" id="685075at2759"/>
<feature type="compositionally biased region" description="Basic and acidic residues" evidence="1">
    <location>
        <begin position="203"/>
        <end position="217"/>
    </location>
</feature>
<keyword evidence="3" id="KW-1185">Reference proteome</keyword>
<protein>
    <submittedName>
        <fullName evidence="2">Uncharacterized protein</fullName>
    </submittedName>
</protein>
<organism evidence="2 3">
    <name type="scientific">Corchorus capsularis</name>
    <name type="common">Jute</name>
    <dbReference type="NCBI Taxonomy" id="210143"/>
    <lineage>
        <taxon>Eukaryota</taxon>
        <taxon>Viridiplantae</taxon>
        <taxon>Streptophyta</taxon>
        <taxon>Embryophyta</taxon>
        <taxon>Tracheophyta</taxon>
        <taxon>Spermatophyta</taxon>
        <taxon>Magnoliopsida</taxon>
        <taxon>eudicotyledons</taxon>
        <taxon>Gunneridae</taxon>
        <taxon>Pentapetalae</taxon>
        <taxon>rosids</taxon>
        <taxon>malvids</taxon>
        <taxon>Malvales</taxon>
        <taxon>Malvaceae</taxon>
        <taxon>Grewioideae</taxon>
        <taxon>Apeibeae</taxon>
        <taxon>Corchorus</taxon>
    </lineage>
</organism>
<dbReference type="PANTHER" id="PTHR37260:SF2">
    <property type="entry name" value="PROTEIN ECERIFERUM 16"/>
    <property type="match status" value="1"/>
</dbReference>
<dbReference type="STRING" id="210143.A0A1R3G7D7"/>